<dbReference type="SUPFAM" id="SSF52058">
    <property type="entry name" value="L domain-like"/>
    <property type="match status" value="1"/>
</dbReference>
<comment type="similarity">
    <text evidence="1">Belongs to the RLP family.</text>
</comment>
<dbReference type="Gene3D" id="3.80.10.10">
    <property type="entry name" value="Ribonuclease Inhibitor"/>
    <property type="match status" value="1"/>
</dbReference>
<evidence type="ECO:0000256" key="1">
    <source>
        <dbReference type="ARBA" id="ARBA00009592"/>
    </source>
</evidence>
<keyword evidence="3" id="KW-0677">Repeat</keyword>
<dbReference type="InterPro" id="IPR032675">
    <property type="entry name" value="LRR_dom_sf"/>
</dbReference>
<evidence type="ECO:0000313" key="6">
    <source>
        <dbReference type="RefSeq" id="XP_048134022.1"/>
    </source>
</evidence>
<sequence length="352" mass="38492">MGLMNVHKEKENASYNLVGLMYTADEISVTRYCSSNCYTLRDLEKMNFNLSSSLIDASFILTVDGLASLELPSFFSSGLSGNLPEYLSNSNLSGTLPVQLINGSSHLGTLNLANNNLQGEIIFPNVFAATGLRLLRLDHNKFYGDIPVMSSIVSLMVMDLGNNFFSGKIARWICDLTSLAAVNLANNQLQGCLSQLEFLDLSENNLSSAITLCLSCGSIMHALSNSSNLVALDLSNSNFYGVSPGVGNHPSLSILLLRANQFSGTFPDQLCSLRQLSMIDLSVNNPSGHLPSCLDQMNFAEEVFGKVDTAPYCIEETVTEWSSSSYFTKNTSSEFDYYDVHVQNQWLKGIQP</sequence>
<keyword evidence="5" id="KW-1185">Reference proteome</keyword>
<keyword evidence="4" id="KW-0675">Receptor</keyword>
<evidence type="ECO:0000256" key="4">
    <source>
        <dbReference type="ARBA" id="ARBA00023170"/>
    </source>
</evidence>
<evidence type="ECO:0000256" key="3">
    <source>
        <dbReference type="ARBA" id="ARBA00022737"/>
    </source>
</evidence>
<name>A0ABM3HBQ0_9MYRT</name>
<evidence type="ECO:0000313" key="5">
    <source>
        <dbReference type="Proteomes" id="UP000827889"/>
    </source>
</evidence>
<protein>
    <submittedName>
        <fullName evidence="6">Receptor-like protein 13</fullName>
    </submittedName>
</protein>
<reference evidence="6" key="1">
    <citation type="submission" date="2025-08" db="UniProtKB">
        <authorList>
            <consortium name="RefSeq"/>
        </authorList>
    </citation>
    <scope>IDENTIFICATION</scope>
    <source>
        <tissue evidence="6">Leaf</tissue>
    </source>
</reference>
<proteinExistence type="inferred from homology"/>
<organism evidence="5 6">
    <name type="scientific">Rhodamnia argentea</name>
    <dbReference type="NCBI Taxonomy" id="178133"/>
    <lineage>
        <taxon>Eukaryota</taxon>
        <taxon>Viridiplantae</taxon>
        <taxon>Streptophyta</taxon>
        <taxon>Embryophyta</taxon>
        <taxon>Tracheophyta</taxon>
        <taxon>Spermatophyta</taxon>
        <taxon>Magnoliopsida</taxon>
        <taxon>eudicotyledons</taxon>
        <taxon>Gunneridae</taxon>
        <taxon>Pentapetalae</taxon>
        <taxon>rosids</taxon>
        <taxon>malvids</taxon>
        <taxon>Myrtales</taxon>
        <taxon>Myrtaceae</taxon>
        <taxon>Myrtoideae</taxon>
        <taxon>Myrteae</taxon>
        <taxon>Australasian group</taxon>
        <taxon>Rhodamnia</taxon>
    </lineage>
</organism>
<evidence type="ECO:0000256" key="2">
    <source>
        <dbReference type="ARBA" id="ARBA00022614"/>
    </source>
</evidence>
<dbReference type="InterPro" id="IPR051502">
    <property type="entry name" value="RLP_Defense_Trigger"/>
</dbReference>
<gene>
    <name evidence="6" type="primary">LOC115731261</name>
</gene>
<dbReference type="Proteomes" id="UP000827889">
    <property type="component" value="Chromosome 4"/>
</dbReference>
<accession>A0ABM3HBQ0</accession>
<dbReference type="RefSeq" id="XP_048134022.1">
    <property type="nucleotide sequence ID" value="XM_048278065.1"/>
</dbReference>
<dbReference type="GeneID" id="115731261"/>
<dbReference type="PANTHER" id="PTHR48062">
    <property type="entry name" value="RECEPTOR-LIKE PROTEIN 14"/>
    <property type="match status" value="1"/>
</dbReference>
<keyword evidence="2" id="KW-0433">Leucine-rich repeat</keyword>
<dbReference type="PANTHER" id="PTHR48062:SF21">
    <property type="entry name" value="RECEPTOR-LIKE PROTEIN 12"/>
    <property type="match status" value="1"/>
</dbReference>